<evidence type="ECO:0000313" key="2">
    <source>
        <dbReference type="EMBL" id="GGZ53484.1"/>
    </source>
</evidence>
<keyword evidence="1" id="KW-0732">Signal</keyword>
<dbReference type="RefSeq" id="WP_189446589.1">
    <property type="nucleotide sequence ID" value="NZ_BMXY01000001.1"/>
</dbReference>
<gene>
    <name evidence="2" type="ORF">GCM10008101_03280</name>
</gene>
<proteinExistence type="predicted"/>
<protein>
    <recommendedName>
        <fullName evidence="4">TonB dependent receptor</fullName>
    </recommendedName>
</protein>
<evidence type="ECO:0000256" key="1">
    <source>
        <dbReference type="SAM" id="SignalP"/>
    </source>
</evidence>
<reference evidence="3" key="1">
    <citation type="journal article" date="2019" name="Int. J. Syst. Evol. Microbiol.">
        <title>The Global Catalogue of Microorganisms (GCM) 10K type strain sequencing project: providing services to taxonomists for standard genome sequencing and annotation.</title>
        <authorList>
            <consortium name="The Broad Institute Genomics Platform"/>
            <consortium name="The Broad Institute Genome Sequencing Center for Infectious Disease"/>
            <person name="Wu L."/>
            <person name="Ma J."/>
        </authorList>
    </citation>
    <scope>NUCLEOTIDE SEQUENCE [LARGE SCALE GENOMIC DNA]</scope>
    <source>
        <strain evidence="3">KCTC 22558</strain>
    </source>
</reference>
<organism evidence="2 3">
    <name type="scientific">Cognatilysobacter xinjiangensis</name>
    <dbReference type="NCBI Taxonomy" id="546892"/>
    <lineage>
        <taxon>Bacteria</taxon>
        <taxon>Pseudomonadati</taxon>
        <taxon>Pseudomonadota</taxon>
        <taxon>Gammaproteobacteria</taxon>
        <taxon>Lysobacterales</taxon>
        <taxon>Lysobacteraceae</taxon>
        <taxon>Cognatilysobacter</taxon>
    </lineage>
</organism>
<feature type="chain" id="PRO_5046023217" description="TonB dependent receptor" evidence="1">
    <location>
        <begin position="25"/>
        <end position="277"/>
    </location>
</feature>
<evidence type="ECO:0008006" key="4">
    <source>
        <dbReference type="Google" id="ProtNLM"/>
    </source>
</evidence>
<sequence>MPATRPLRRFLAASLLLVAGAASAQVAKPRAQALPVWNQSSGKVEAVLLLEPVTTGTWQFGNSRLDSALGVGSGDTLGLLCDRKPGLASAIGNLADNCLLASLGNSRNARQANAGASLVRKGGRLGVGFGNSRDVLPSWLAPGKANSRVNQNTLTLIGEKNIGREATVSIAGTLARARLVAPDAVPELADRWDIKTLSVGTNVGRFGANVIGRVIESPQDPGRWEGLDLGLSWRTPWRGQLSVGAENVVTRGRNPFAPRSDDKDEGAIPYVRYQQDL</sequence>
<keyword evidence="3" id="KW-1185">Reference proteome</keyword>
<dbReference type="EMBL" id="BMXY01000001">
    <property type="protein sequence ID" value="GGZ53484.1"/>
    <property type="molecule type" value="Genomic_DNA"/>
</dbReference>
<evidence type="ECO:0000313" key="3">
    <source>
        <dbReference type="Proteomes" id="UP000643403"/>
    </source>
</evidence>
<feature type="signal peptide" evidence="1">
    <location>
        <begin position="1"/>
        <end position="24"/>
    </location>
</feature>
<name>A0ABQ3BT09_9GAMM</name>
<dbReference type="Proteomes" id="UP000643403">
    <property type="component" value="Unassembled WGS sequence"/>
</dbReference>
<dbReference type="PROSITE" id="PS51318">
    <property type="entry name" value="TAT"/>
    <property type="match status" value="1"/>
</dbReference>
<dbReference type="InterPro" id="IPR006311">
    <property type="entry name" value="TAT_signal"/>
</dbReference>
<comment type="caution">
    <text evidence="2">The sequence shown here is derived from an EMBL/GenBank/DDBJ whole genome shotgun (WGS) entry which is preliminary data.</text>
</comment>
<accession>A0ABQ3BT09</accession>